<protein>
    <submittedName>
        <fullName evidence="2">Uncharacterized protein</fullName>
    </submittedName>
</protein>
<gene>
    <name evidence="2" type="ORF">SDC9_60142</name>
</gene>
<name>A0A644XHX2_9ZZZZ</name>
<feature type="region of interest" description="Disordered" evidence="1">
    <location>
        <begin position="690"/>
        <end position="713"/>
    </location>
</feature>
<comment type="caution">
    <text evidence="2">The sequence shown here is derived from an EMBL/GenBank/DDBJ whole genome shotgun (WGS) entry which is preliminary data.</text>
</comment>
<dbReference type="AntiFam" id="ANF00150">
    <property type="entry name" value="Shadow ORF (opposite gltB)"/>
</dbReference>
<dbReference type="AlphaFoldDB" id="A0A644XHX2"/>
<evidence type="ECO:0000313" key="2">
    <source>
        <dbReference type="EMBL" id="MPM13783.1"/>
    </source>
</evidence>
<accession>A0A644XHX2</accession>
<evidence type="ECO:0000256" key="1">
    <source>
        <dbReference type="SAM" id="MobiDB-lite"/>
    </source>
</evidence>
<organism evidence="2">
    <name type="scientific">bioreactor metagenome</name>
    <dbReference type="NCBI Taxonomy" id="1076179"/>
    <lineage>
        <taxon>unclassified sequences</taxon>
        <taxon>metagenomes</taxon>
        <taxon>ecological metagenomes</taxon>
    </lineage>
</organism>
<sequence length="995" mass="105622">MPGLRDPRVDLLAGQLAALTGLGALGHLDLDVLGVRQVLRGHAEPAGRDLLDLRATRRVVQPLRILATLTGVRLAADPVHRDRQGLVRLHRDGAVRHGAGGEARDDRLDRLDLVQVDRLTVVAELQQPAQRHQPLGGVVHPLGVLLEDVVAAVPGGVLEPEDGLRVEEVLLPLAAPLVVPADLQPTVRQRDAVDRVGDVVAGPDLEVDLLQAQTADLRGGAGEVLVDQLLGQPDGLEDLRAGVGGHGGDAHLGHHLQHALAQRLGDVGHGPGRLDRHEGAGAGQVLGGLEDQVRVDRCGAVTDQGADVVHLADVAGLDDDPDLGAGLLPDQVVVDRGGEQQRRDRRPLLLGVPVGEHQDAGPVGDRRGGLLAQLVEPVLQGLGARLDRVEPAQDVRLVAGQVAVLVDPDDLGQLVVVEDRERQHDLAAGRRARLEQVLLRADGVEQAGDQFLTDGVQRRVRHLGEVLDEVVEHQLRALRQHRDGRVGAHRADRLGTGVGHRRDDLAQLLLGVAEDLLAAGDRRVGVHDVLAHRQLGQVEAAFAQPVSVRCLGRQAPLDLLVGDDAVLGEVGEEHLAGLQPALGAQVVVGDVEHAGLRGQHHQAVVGDPVATGTQAVAVEDRADLGAVGERHAGRAVPRLHQAGVVGVEVAHLLGHVVVVLPGLRDHHQHRVRQAATAEIEQLDHGVEGRRVGRRRLTDREEPVERARDQRGVEQRLPGAHPVLVAADGVDLAVVGDHPERVRELPGRESVGGEPGVHHGQRGGHPLVVQLGEDLLQLHRGQHALVHQGAGGQRREVDLGLALGAPAQAVHHPVDLEAAADPGGRGDDQVLEVRHDVQRDRAQRVGDDRHRTPADDPQALLEGDLLDLLAGGAAAGLLGRQEGHADRVRAGRRELELAHVTQERVGHLEQDARTVAGGFVGAGGTAVVEVAQGLEALLEDPVGRFAAQRGDEGHTTRIVFVHRVVETLAGDALPRLERTVRSHVLPLGQAASSPQR</sequence>
<dbReference type="AntiFam" id="ANF00199">
    <property type="entry name" value="Shadow ORF (opposite gltB)"/>
</dbReference>
<reference evidence="2" key="1">
    <citation type="submission" date="2019-08" db="EMBL/GenBank/DDBJ databases">
        <authorList>
            <person name="Kucharzyk K."/>
            <person name="Murdoch R.W."/>
            <person name="Higgins S."/>
            <person name="Loffler F."/>
        </authorList>
    </citation>
    <scope>NUCLEOTIDE SEQUENCE</scope>
</reference>
<proteinExistence type="predicted"/>
<dbReference type="EMBL" id="VSSQ01002172">
    <property type="protein sequence ID" value="MPM13783.1"/>
    <property type="molecule type" value="Genomic_DNA"/>
</dbReference>